<evidence type="ECO:0000256" key="3">
    <source>
        <dbReference type="ARBA" id="ARBA00022448"/>
    </source>
</evidence>
<dbReference type="PROSITE" id="PS50928">
    <property type="entry name" value="ABC_TM1"/>
    <property type="match status" value="1"/>
</dbReference>
<keyword evidence="7 9" id="KW-1133">Transmembrane helix</keyword>
<evidence type="ECO:0000256" key="5">
    <source>
        <dbReference type="ARBA" id="ARBA00022692"/>
    </source>
</evidence>
<name>A0A1W6P2J5_9RHOB</name>
<dbReference type="SUPFAM" id="SSF161098">
    <property type="entry name" value="MetI-like"/>
    <property type="match status" value="2"/>
</dbReference>
<comment type="subcellular location">
    <subcellularLocation>
        <location evidence="1">Cell inner membrane</location>
        <topology evidence="1">Multi-pass membrane protein</topology>
    </subcellularLocation>
    <subcellularLocation>
        <location evidence="9">Cell membrane</location>
        <topology evidence="9">Multi-pass membrane protein</topology>
    </subcellularLocation>
</comment>
<feature type="transmembrane region" description="Helical" evidence="9">
    <location>
        <begin position="250"/>
        <end position="268"/>
    </location>
</feature>
<feature type="transmembrane region" description="Helical" evidence="9">
    <location>
        <begin position="225"/>
        <end position="244"/>
    </location>
</feature>
<sequence length="478" mass="51515">MSLSTQPPKEPFRLGQLLSDTRYRSITIQVVALVLFALGLWWLIGNTAENLKNLGKTFSFDFLGQRSNYDINQRLIPYDSTSTHGRAALVGILNTLLVAAMGCVLATVIGVIAGVLRLSKNWLIARLMTVYIEGFRNVPLLLWILLIFALVSESAPAPRAFANGDANMILWGTMAITNRGIYVPSPVFTHGAWLIAAAFVVAVGVAAWLRRKSLREQAATGKPPLPLWQAAGVVLGLTGLVYLLQGGIVFTLLFVVQLAIIAAIFIYVRRFVRPALQYVPSQRASATATALGALTALLWAIYISPALWHMLTGVFGTPAFTPSITLDVPALGGFNFTGGFNVRNSLVALWLALSLYTGAFIAEVVRSGIVAVPKGQSEAAAALGMPASRSMSLVILPQAMRVIVPPMISQYLNLTKNSSLAIAVGYMDVRATLGGITINQTGRELEGMLLMGVFYLALSLIIAAAGNWFNARVKLKER</sequence>
<feature type="transmembrane region" description="Helical" evidence="9">
    <location>
        <begin position="191"/>
        <end position="209"/>
    </location>
</feature>
<proteinExistence type="inferred from homology"/>
<keyword evidence="12" id="KW-1185">Reference proteome</keyword>
<evidence type="ECO:0000256" key="9">
    <source>
        <dbReference type="RuleBase" id="RU363032"/>
    </source>
</evidence>
<dbReference type="InterPro" id="IPR010065">
    <property type="entry name" value="AA_ABC_transptr_permease_3TM"/>
</dbReference>
<dbReference type="InterPro" id="IPR043429">
    <property type="entry name" value="ArtM/GltK/GlnP/TcyL/YhdX-like"/>
</dbReference>
<evidence type="ECO:0000256" key="4">
    <source>
        <dbReference type="ARBA" id="ARBA00022475"/>
    </source>
</evidence>
<dbReference type="NCBIfam" id="TIGR01726">
    <property type="entry name" value="HEQRo_perm_3TM"/>
    <property type="match status" value="1"/>
</dbReference>
<feature type="transmembrane region" description="Helical" evidence="9">
    <location>
        <begin position="128"/>
        <end position="151"/>
    </location>
</feature>
<feature type="transmembrane region" description="Helical" evidence="9">
    <location>
        <begin position="288"/>
        <end position="308"/>
    </location>
</feature>
<dbReference type="OrthoDB" id="9808531at2"/>
<keyword evidence="6" id="KW-0029">Amino-acid transport</keyword>
<keyword evidence="4" id="KW-1003">Cell membrane</keyword>
<feature type="transmembrane region" description="Helical" evidence="9">
    <location>
        <begin position="26"/>
        <end position="44"/>
    </location>
</feature>
<dbReference type="Pfam" id="PF00528">
    <property type="entry name" value="BPD_transp_1"/>
    <property type="match status" value="1"/>
</dbReference>
<dbReference type="GO" id="GO:0022857">
    <property type="term" value="F:transmembrane transporter activity"/>
    <property type="evidence" value="ECO:0007669"/>
    <property type="project" value="InterPro"/>
</dbReference>
<comment type="similarity">
    <text evidence="2">Belongs to the binding-protein-dependent transport system permease family. HisMQ subfamily.</text>
</comment>
<evidence type="ECO:0000256" key="2">
    <source>
        <dbReference type="ARBA" id="ARBA00010072"/>
    </source>
</evidence>
<evidence type="ECO:0000313" key="11">
    <source>
        <dbReference type="EMBL" id="ARO15517.1"/>
    </source>
</evidence>
<evidence type="ECO:0000256" key="1">
    <source>
        <dbReference type="ARBA" id="ARBA00004429"/>
    </source>
</evidence>
<protein>
    <submittedName>
        <fullName evidence="11">General L-amino acid transport system permease protein</fullName>
    </submittedName>
</protein>
<dbReference type="GO" id="GO:0006865">
    <property type="term" value="P:amino acid transport"/>
    <property type="evidence" value="ECO:0007669"/>
    <property type="project" value="UniProtKB-KW"/>
</dbReference>
<feature type="transmembrane region" description="Helical" evidence="9">
    <location>
        <begin position="87"/>
        <end position="116"/>
    </location>
</feature>
<dbReference type="EMBL" id="CP019937">
    <property type="protein sequence ID" value="ARO15517.1"/>
    <property type="molecule type" value="Genomic_DNA"/>
</dbReference>
<organism evidence="11 12">
    <name type="scientific">Ketogulonicigenium robustum</name>
    <dbReference type="NCBI Taxonomy" id="92947"/>
    <lineage>
        <taxon>Bacteria</taxon>
        <taxon>Pseudomonadati</taxon>
        <taxon>Pseudomonadota</taxon>
        <taxon>Alphaproteobacteria</taxon>
        <taxon>Rhodobacterales</taxon>
        <taxon>Roseobacteraceae</taxon>
        <taxon>Ketogulonicigenium</taxon>
    </lineage>
</organism>
<feature type="transmembrane region" description="Helical" evidence="9">
    <location>
        <begin position="448"/>
        <end position="469"/>
    </location>
</feature>
<keyword evidence="8 9" id="KW-0472">Membrane</keyword>
<dbReference type="KEGG" id="kro:BVG79_02177"/>
<keyword evidence="3 9" id="KW-0813">Transport</keyword>
<dbReference type="PANTHER" id="PTHR30614:SF37">
    <property type="entry name" value="AMINO-ACID ABC TRANSPORTER PERMEASE PROTEIN YHDX-RELATED"/>
    <property type="match status" value="1"/>
</dbReference>
<evidence type="ECO:0000256" key="7">
    <source>
        <dbReference type="ARBA" id="ARBA00022989"/>
    </source>
</evidence>
<dbReference type="GO" id="GO:0043190">
    <property type="term" value="C:ATP-binding cassette (ABC) transporter complex"/>
    <property type="evidence" value="ECO:0007669"/>
    <property type="project" value="InterPro"/>
</dbReference>
<dbReference type="Gene3D" id="1.10.3720.10">
    <property type="entry name" value="MetI-like"/>
    <property type="match status" value="2"/>
</dbReference>
<dbReference type="AlphaFoldDB" id="A0A1W6P2J5"/>
<dbReference type="STRING" id="92947.BVG79_02177"/>
<feature type="domain" description="ABC transmembrane type-1" evidence="10">
    <location>
        <begin position="92"/>
        <end position="466"/>
    </location>
</feature>
<gene>
    <name evidence="11" type="primary">aapQ</name>
    <name evidence="11" type="ORF">BVG79_02177</name>
</gene>
<dbReference type="CDD" id="cd06261">
    <property type="entry name" value="TM_PBP2"/>
    <property type="match status" value="2"/>
</dbReference>
<evidence type="ECO:0000259" key="10">
    <source>
        <dbReference type="PROSITE" id="PS50928"/>
    </source>
</evidence>
<dbReference type="Proteomes" id="UP000242447">
    <property type="component" value="Chromosome"/>
</dbReference>
<feature type="transmembrane region" description="Helical" evidence="9">
    <location>
        <begin position="347"/>
        <end position="372"/>
    </location>
</feature>
<keyword evidence="5 9" id="KW-0812">Transmembrane</keyword>
<dbReference type="InterPro" id="IPR035906">
    <property type="entry name" value="MetI-like_sf"/>
</dbReference>
<evidence type="ECO:0000313" key="12">
    <source>
        <dbReference type="Proteomes" id="UP000242447"/>
    </source>
</evidence>
<accession>A0A1W6P2J5</accession>
<reference evidence="11 12" key="1">
    <citation type="submission" date="2017-02" db="EMBL/GenBank/DDBJ databases">
        <title>Ketogulonicigenium robustum SPU B003 Genome sequencing and assembly.</title>
        <authorList>
            <person name="Li Y."/>
            <person name="Liu L."/>
            <person name="Wang C."/>
            <person name="Zhang M."/>
            <person name="Zhang T."/>
            <person name="Zhang Y."/>
        </authorList>
    </citation>
    <scope>NUCLEOTIDE SEQUENCE [LARGE SCALE GENOMIC DNA]</scope>
    <source>
        <strain evidence="11 12">SPU_B003</strain>
    </source>
</reference>
<dbReference type="PANTHER" id="PTHR30614">
    <property type="entry name" value="MEMBRANE COMPONENT OF AMINO ACID ABC TRANSPORTER"/>
    <property type="match status" value="1"/>
</dbReference>
<dbReference type="InterPro" id="IPR000515">
    <property type="entry name" value="MetI-like"/>
</dbReference>
<evidence type="ECO:0000256" key="8">
    <source>
        <dbReference type="ARBA" id="ARBA00023136"/>
    </source>
</evidence>
<dbReference type="RefSeq" id="WP_085786903.1">
    <property type="nucleotide sequence ID" value="NZ_CP019937.1"/>
</dbReference>
<evidence type="ECO:0000256" key="6">
    <source>
        <dbReference type="ARBA" id="ARBA00022970"/>
    </source>
</evidence>